<dbReference type="Pfam" id="PF00578">
    <property type="entry name" value="AhpC-TSA"/>
    <property type="match status" value="1"/>
</dbReference>
<evidence type="ECO:0000256" key="6">
    <source>
        <dbReference type="SAM" id="MobiDB-lite"/>
    </source>
</evidence>
<dbReference type="AlphaFoldDB" id="A0A1A8XB27"/>
<dbReference type="InterPro" id="IPR036249">
    <property type="entry name" value="Thioredoxin-like_sf"/>
</dbReference>
<feature type="compositionally biased region" description="Low complexity" evidence="6">
    <location>
        <begin position="263"/>
        <end position="276"/>
    </location>
</feature>
<protein>
    <submittedName>
        <fullName evidence="8">Merozoite capping protein 1, putative</fullName>
    </submittedName>
</protein>
<feature type="compositionally biased region" description="Basic and acidic residues" evidence="6">
    <location>
        <begin position="166"/>
        <end position="199"/>
    </location>
</feature>
<dbReference type="CDD" id="cd03017">
    <property type="entry name" value="PRX_BCP"/>
    <property type="match status" value="1"/>
</dbReference>
<evidence type="ECO:0000256" key="3">
    <source>
        <dbReference type="ARBA" id="ARBA00023002"/>
    </source>
</evidence>
<proteinExistence type="predicted"/>
<dbReference type="GO" id="GO:0005737">
    <property type="term" value="C:cytoplasm"/>
    <property type="evidence" value="ECO:0007669"/>
    <property type="project" value="TreeGrafter"/>
</dbReference>
<keyword evidence="2" id="KW-0049">Antioxidant</keyword>
<dbReference type="GO" id="GO:0045454">
    <property type="term" value="P:cell redox homeostasis"/>
    <property type="evidence" value="ECO:0007669"/>
    <property type="project" value="TreeGrafter"/>
</dbReference>
<evidence type="ECO:0000256" key="1">
    <source>
        <dbReference type="ARBA" id="ARBA00022559"/>
    </source>
</evidence>
<dbReference type="GO" id="GO:0008379">
    <property type="term" value="F:thioredoxin peroxidase activity"/>
    <property type="evidence" value="ECO:0007669"/>
    <property type="project" value="TreeGrafter"/>
</dbReference>
<dbReference type="Gene3D" id="3.40.30.10">
    <property type="entry name" value="Glutaredoxin"/>
    <property type="match status" value="1"/>
</dbReference>
<dbReference type="Proteomes" id="UP000078546">
    <property type="component" value="Unassembled WGS sequence"/>
</dbReference>
<evidence type="ECO:0000256" key="5">
    <source>
        <dbReference type="ARBA" id="ARBA00023284"/>
    </source>
</evidence>
<feature type="domain" description="Alkyl hydroperoxide reductase subunit C/ Thiol specific antioxidant" evidence="7">
    <location>
        <begin position="10"/>
        <end position="132"/>
    </location>
</feature>
<evidence type="ECO:0000313" key="8">
    <source>
        <dbReference type="EMBL" id="SBT01031.1"/>
    </source>
</evidence>
<dbReference type="SUPFAM" id="SSF52833">
    <property type="entry name" value="Thioredoxin-like"/>
    <property type="match status" value="1"/>
</dbReference>
<feature type="region of interest" description="Disordered" evidence="6">
    <location>
        <begin position="155"/>
        <end position="349"/>
    </location>
</feature>
<reference evidence="9" key="1">
    <citation type="submission" date="2016-05" db="EMBL/GenBank/DDBJ databases">
        <authorList>
            <person name="Naeem Raeece"/>
        </authorList>
    </citation>
    <scope>NUCLEOTIDE SEQUENCE [LARGE SCALE GENOMIC DNA]</scope>
</reference>
<keyword evidence="5" id="KW-0676">Redox-active center</keyword>
<accession>A0A1A8XB27</accession>
<keyword evidence="1" id="KW-0575">Peroxidase</keyword>
<evidence type="ECO:0000256" key="2">
    <source>
        <dbReference type="ARBA" id="ARBA00022862"/>
    </source>
</evidence>
<feature type="compositionally biased region" description="Basic and acidic residues" evidence="6">
    <location>
        <begin position="339"/>
        <end position="349"/>
    </location>
</feature>
<gene>
    <name evidence="8" type="ORF">POVCU1_064120</name>
</gene>
<dbReference type="PANTHER" id="PTHR42801">
    <property type="entry name" value="THIOREDOXIN-DEPENDENT PEROXIDE REDUCTASE"/>
    <property type="match status" value="1"/>
</dbReference>
<dbReference type="InterPro" id="IPR050924">
    <property type="entry name" value="Peroxiredoxin_BCP/PrxQ"/>
</dbReference>
<keyword evidence="4" id="KW-1015">Disulfide bond</keyword>
<feature type="compositionally biased region" description="Basic and acidic residues" evidence="6">
    <location>
        <begin position="209"/>
        <end position="229"/>
    </location>
</feature>
<organism evidence="8 9">
    <name type="scientific">Plasmodium ovale curtisi</name>
    <dbReference type="NCBI Taxonomy" id="864141"/>
    <lineage>
        <taxon>Eukaryota</taxon>
        <taxon>Sar</taxon>
        <taxon>Alveolata</taxon>
        <taxon>Apicomplexa</taxon>
        <taxon>Aconoidasida</taxon>
        <taxon>Haemosporida</taxon>
        <taxon>Plasmodiidae</taxon>
        <taxon>Plasmodium</taxon>
        <taxon>Plasmodium (Plasmodium)</taxon>
    </lineage>
</organism>
<evidence type="ECO:0000313" key="9">
    <source>
        <dbReference type="Proteomes" id="UP000078546"/>
    </source>
</evidence>
<name>A0A1A8XB27_PLAOA</name>
<dbReference type="EMBL" id="FLQV01002256">
    <property type="protein sequence ID" value="SBT01031.1"/>
    <property type="molecule type" value="Genomic_DNA"/>
</dbReference>
<feature type="compositionally biased region" description="Basic residues" evidence="6">
    <location>
        <begin position="289"/>
        <end position="306"/>
    </location>
</feature>
<evidence type="ECO:0000256" key="4">
    <source>
        <dbReference type="ARBA" id="ARBA00023157"/>
    </source>
</evidence>
<dbReference type="PANTHER" id="PTHR42801:SF23">
    <property type="entry name" value="PEROXIREDOXIN DOT5"/>
    <property type="match status" value="1"/>
</dbReference>
<dbReference type="GO" id="GO:0034599">
    <property type="term" value="P:cellular response to oxidative stress"/>
    <property type="evidence" value="ECO:0007669"/>
    <property type="project" value="TreeGrafter"/>
</dbReference>
<keyword evidence="3" id="KW-0560">Oxidoreductase</keyword>
<dbReference type="InterPro" id="IPR000866">
    <property type="entry name" value="AhpC/TSA"/>
</dbReference>
<evidence type="ECO:0000259" key="7">
    <source>
        <dbReference type="Pfam" id="PF00578"/>
    </source>
</evidence>
<feature type="compositionally biased region" description="Basic residues" evidence="6">
    <location>
        <begin position="250"/>
        <end position="262"/>
    </location>
</feature>
<sequence>MIENTKLAEDVLNIELQNEKSEQTNLQSEFEKNKELKGIVVFMYPKADTPGCTEQAKLFKEKFEEITNNKYALYGLSADTPEDQLKWKEKLELPFGFLCDVEKKLLKQLDCLNDDNRVVRSHMVVQNDFTVTFFKKGVKPGLSAENVLNFLTKGEKDEGENVTNGEGKEKEDGEQKEEGTTNDDVKGEGGDNADVKGEAENEEGENETNEEKGKSTEEKTGENEKDKVKKAVPSGTTAPLKIKNANVGVMKKKKKSVKKTKNNHNNNNSNNSSSNKSSKKNVKNSKNNKTVKKGVNVKKEVKKKLINKAAKKDNNKKGKNKLVKGKMVNGKKEKKKTNVKKEDGKKKKK</sequence>
<keyword evidence="8" id="KW-0477">Merozoite</keyword>